<dbReference type="RefSeq" id="WP_126718643.1">
    <property type="nucleotide sequence ID" value="NZ_RWJF01000001.1"/>
</dbReference>
<evidence type="ECO:0000256" key="3">
    <source>
        <dbReference type="ARBA" id="ARBA00012098"/>
    </source>
</evidence>
<evidence type="ECO:0000313" key="8">
    <source>
        <dbReference type="EMBL" id="RST30809.1"/>
    </source>
</evidence>
<dbReference type="InterPro" id="IPR011051">
    <property type="entry name" value="RmlC_Cupin_sf"/>
</dbReference>
<evidence type="ECO:0000256" key="2">
    <source>
        <dbReference type="ARBA" id="ARBA00001997"/>
    </source>
</evidence>
<dbReference type="UniPathway" id="UPA00124"/>
<evidence type="ECO:0000313" key="9">
    <source>
        <dbReference type="Proteomes" id="UP000274661"/>
    </source>
</evidence>
<evidence type="ECO:0000256" key="5">
    <source>
        <dbReference type="PIRSR" id="PIRSR600888-1"/>
    </source>
</evidence>
<dbReference type="Gene3D" id="2.60.120.10">
    <property type="entry name" value="Jelly Rolls"/>
    <property type="match status" value="1"/>
</dbReference>
<comment type="function">
    <text evidence="2 7">Catalyzes the epimerization of the C3' and C5'positions of dTDP-6-deoxy-D-xylo-4-hexulose, forming dTDP-6-deoxy-L-lyxo-4-hexulose.</text>
</comment>
<evidence type="ECO:0000256" key="6">
    <source>
        <dbReference type="PIRSR" id="PIRSR600888-3"/>
    </source>
</evidence>
<dbReference type="GO" id="GO:0005829">
    <property type="term" value="C:cytosol"/>
    <property type="evidence" value="ECO:0007669"/>
    <property type="project" value="TreeGrafter"/>
</dbReference>
<evidence type="ECO:0000256" key="1">
    <source>
        <dbReference type="ARBA" id="ARBA00001298"/>
    </source>
</evidence>
<proteinExistence type="inferred from homology"/>
<evidence type="ECO:0000256" key="7">
    <source>
        <dbReference type="RuleBase" id="RU364069"/>
    </source>
</evidence>
<dbReference type="AlphaFoldDB" id="A0A429VA00"/>
<dbReference type="OrthoDB" id="9800680at2"/>
<comment type="subunit">
    <text evidence="7">Homodimer.</text>
</comment>
<keyword evidence="7 8" id="KW-0413">Isomerase</keyword>
<dbReference type="GO" id="GO:0008830">
    <property type="term" value="F:dTDP-4-dehydrorhamnose 3,5-epimerase activity"/>
    <property type="evidence" value="ECO:0007669"/>
    <property type="project" value="UniProtKB-UniRule"/>
</dbReference>
<reference evidence="8 9" key="1">
    <citation type="submission" date="2018-12" db="EMBL/GenBank/DDBJ databases">
        <title>Sphingomonas sp. HMF7854 Genome sequencing and assembly.</title>
        <authorList>
            <person name="Cha I."/>
            <person name="Kang H."/>
            <person name="Kim H."/>
            <person name="Kang J."/>
            <person name="Joh K."/>
        </authorList>
    </citation>
    <scope>NUCLEOTIDE SEQUENCE [LARGE SCALE GENOMIC DNA]</scope>
    <source>
        <strain evidence="8 9">HMF7854</strain>
    </source>
</reference>
<accession>A0A429VA00</accession>
<organism evidence="8 9">
    <name type="scientific">Sphingomonas ginkgonis</name>
    <dbReference type="NCBI Taxonomy" id="2315330"/>
    <lineage>
        <taxon>Bacteria</taxon>
        <taxon>Pseudomonadati</taxon>
        <taxon>Pseudomonadota</taxon>
        <taxon>Alphaproteobacteria</taxon>
        <taxon>Sphingomonadales</taxon>
        <taxon>Sphingomonadaceae</taxon>
        <taxon>Sphingomonas</taxon>
    </lineage>
</organism>
<dbReference type="SUPFAM" id="SSF51182">
    <property type="entry name" value="RmlC-like cupins"/>
    <property type="match status" value="1"/>
</dbReference>
<dbReference type="EC" id="5.1.3.13" evidence="3 7"/>
<comment type="pathway">
    <text evidence="7">Carbohydrate biosynthesis; dTDP-L-rhamnose biosynthesis.</text>
</comment>
<name>A0A429VA00_9SPHN</name>
<dbReference type="PANTHER" id="PTHR21047:SF2">
    <property type="entry name" value="THYMIDINE DIPHOSPHO-4-KETO-RHAMNOSE 3,5-EPIMERASE"/>
    <property type="match status" value="1"/>
</dbReference>
<feature type="active site" description="Proton donor" evidence="5">
    <location>
        <position position="133"/>
    </location>
</feature>
<sequence length="184" mass="20612">MLEVRSLPLEGLLELVPTRFADERGFFSETYNAQVWRESGLVFDFVQENHSLSRSPGVLRGLHYQLPPAAQTKVVRVTRGRIFDVAVDIRRGSPTFGKWVGIQLSAEQWNQLLVPVGFAHGFVTLEPGTEVQYKVTHCYSPADERVIRFDDPAIGIDWPVDSVEVTLSAKDRSAPLLADAELFS</sequence>
<dbReference type="GO" id="GO:0019305">
    <property type="term" value="P:dTDP-rhamnose biosynthetic process"/>
    <property type="evidence" value="ECO:0007669"/>
    <property type="project" value="UniProtKB-UniRule"/>
</dbReference>
<dbReference type="Proteomes" id="UP000274661">
    <property type="component" value="Unassembled WGS sequence"/>
</dbReference>
<dbReference type="InterPro" id="IPR000888">
    <property type="entry name" value="RmlC-like"/>
</dbReference>
<protein>
    <recommendedName>
        <fullName evidence="4 7">dTDP-4-dehydrorhamnose 3,5-epimerase</fullName>
        <ecNumber evidence="3 7">5.1.3.13</ecNumber>
    </recommendedName>
    <alternativeName>
        <fullName evidence="7">Thymidine diphospho-4-keto-rhamnose 3,5-epimerase</fullName>
    </alternativeName>
</protein>
<dbReference type="EMBL" id="RWJF01000001">
    <property type="protein sequence ID" value="RST30809.1"/>
    <property type="molecule type" value="Genomic_DNA"/>
</dbReference>
<dbReference type="InterPro" id="IPR014710">
    <property type="entry name" value="RmlC-like_jellyroll"/>
</dbReference>
<comment type="caution">
    <text evidence="8">The sequence shown here is derived from an EMBL/GenBank/DDBJ whole genome shotgun (WGS) entry which is preliminary data.</text>
</comment>
<feature type="active site" description="Proton acceptor" evidence="5">
    <location>
        <position position="63"/>
    </location>
</feature>
<comment type="catalytic activity">
    <reaction evidence="1 7">
        <text>dTDP-4-dehydro-6-deoxy-alpha-D-glucose = dTDP-4-dehydro-beta-L-rhamnose</text>
        <dbReference type="Rhea" id="RHEA:16969"/>
        <dbReference type="ChEBI" id="CHEBI:57649"/>
        <dbReference type="ChEBI" id="CHEBI:62830"/>
        <dbReference type="EC" id="5.1.3.13"/>
    </reaction>
</comment>
<feature type="site" description="Participates in a stacking interaction with the thymidine ring of dTDP-4-oxo-6-deoxyglucose" evidence="6">
    <location>
        <position position="139"/>
    </location>
</feature>
<dbReference type="CDD" id="cd00438">
    <property type="entry name" value="cupin_RmlC"/>
    <property type="match status" value="1"/>
</dbReference>
<dbReference type="GO" id="GO:0000271">
    <property type="term" value="P:polysaccharide biosynthetic process"/>
    <property type="evidence" value="ECO:0007669"/>
    <property type="project" value="TreeGrafter"/>
</dbReference>
<comment type="similarity">
    <text evidence="7">Belongs to the dTDP-4-dehydrorhamnose 3,5-epimerase family.</text>
</comment>
<evidence type="ECO:0000256" key="4">
    <source>
        <dbReference type="ARBA" id="ARBA00019595"/>
    </source>
</evidence>
<dbReference type="Pfam" id="PF00908">
    <property type="entry name" value="dTDP_sugar_isom"/>
    <property type="match status" value="1"/>
</dbReference>
<dbReference type="NCBIfam" id="TIGR01221">
    <property type="entry name" value="rmlC"/>
    <property type="match status" value="1"/>
</dbReference>
<keyword evidence="9" id="KW-1185">Reference proteome</keyword>
<gene>
    <name evidence="8" type="primary">rfbC</name>
    <name evidence="8" type="ORF">HMF7854_08130</name>
</gene>
<dbReference type="PANTHER" id="PTHR21047">
    <property type="entry name" value="DTDP-6-DEOXY-D-GLUCOSE-3,5 EPIMERASE"/>
    <property type="match status" value="1"/>
</dbReference>